<gene>
    <name evidence="1" type="ORF">BBD32_12275</name>
</gene>
<proteinExistence type="predicted"/>
<organism evidence="1 2">
    <name type="scientific">Elizabethkingia anophelis</name>
    <dbReference type="NCBI Taxonomy" id="1117645"/>
    <lineage>
        <taxon>Bacteria</taxon>
        <taxon>Pseudomonadati</taxon>
        <taxon>Bacteroidota</taxon>
        <taxon>Flavobacteriia</taxon>
        <taxon>Flavobacteriales</taxon>
        <taxon>Weeksellaceae</taxon>
        <taxon>Elizabethkingia</taxon>
    </lineage>
</organism>
<dbReference type="AlphaFoldDB" id="A0AAU8UV47"/>
<dbReference type="Proteomes" id="UP000190848">
    <property type="component" value="Chromosome"/>
</dbReference>
<evidence type="ECO:0000313" key="1">
    <source>
        <dbReference type="EMBL" id="AQX02188.1"/>
    </source>
</evidence>
<dbReference type="EMBL" id="CP016374">
    <property type="protein sequence ID" value="AQX02188.1"/>
    <property type="molecule type" value="Genomic_DNA"/>
</dbReference>
<evidence type="ECO:0000313" key="2">
    <source>
        <dbReference type="Proteomes" id="UP000190848"/>
    </source>
</evidence>
<sequence length="63" mass="6994">MFFESLFTKSNKDAIFDSKKTIIVSGSVNFSKYIALGGSFTSGFCDGVLYIDAQKESYPCYLI</sequence>
<protein>
    <submittedName>
        <fullName evidence="1">Uncharacterized protein</fullName>
    </submittedName>
</protein>
<accession>A0AAU8UV47</accession>
<name>A0AAU8UV47_9FLAO</name>
<reference evidence="1 2" key="1">
    <citation type="submission" date="2016-07" db="EMBL/GenBank/DDBJ databases">
        <title>Revisiting the taxonomy of the Elizabethkingia Genus using Whole-Genome Sequencing, Optical Mapping, and MALDI-TOF, along with proposal of three novel Elizabethkingia species: Elizabethkingia bruuniana sp. nov., Elizabethkingia ursingii sp. nov., and Elizabethkingia occulta sp. nov.</title>
        <authorList>
            <person name="Nicholson A.C."/>
        </authorList>
    </citation>
    <scope>NUCLEOTIDE SEQUENCE [LARGE SCALE GENOMIC DNA]</scope>
    <source>
        <strain evidence="1 2">F3201</strain>
    </source>
</reference>